<dbReference type="SUPFAM" id="SSF51445">
    <property type="entry name" value="(Trans)glycosidases"/>
    <property type="match status" value="1"/>
</dbReference>
<name>A0AAN6V4Y2_9PEZI</name>
<dbReference type="PANTHER" id="PTHR34142:SF1">
    <property type="entry name" value="GLYCOSIDE HYDROLASE FAMILY 5 DOMAIN-CONTAINING PROTEIN"/>
    <property type="match status" value="1"/>
</dbReference>
<dbReference type="FunFam" id="3.20.20.80:FF:000078">
    <property type="entry name" value="Endo-beta-1,4-glucanase B"/>
    <property type="match status" value="1"/>
</dbReference>
<evidence type="ECO:0000259" key="12">
    <source>
        <dbReference type="PROSITE" id="PS51164"/>
    </source>
</evidence>
<evidence type="ECO:0000256" key="4">
    <source>
        <dbReference type="ARBA" id="ARBA00022729"/>
    </source>
</evidence>
<keyword evidence="6" id="KW-0119">Carbohydrate metabolism</keyword>
<organism evidence="13 14">
    <name type="scientific">Dichotomopilus funicola</name>
    <dbReference type="NCBI Taxonomy" id="1934379"/>
    <lineage>
        <taxon>Eukaryota</taxon>
        <taxon>Fungi</taxon>
        <taxon>Dikarya</taxon>
        <taxon>Ascomycota</taxon>
        <taxon>Pezizomycotina</taxon>
        <taxon>Sordariomycetes</taxon>
        <taxon>Sordariomycetidae</taxon>
        <taxon>Sordariales</taxon>
        <taxon>Chaetomiaceae</taxon>
        <taxon>Dichotomopilus</taxon>
    </lineage>
</organism>
<dbReference type="GO" id="GO:0009251">
    <property type="term" value="P:glucan catabolic process"/>
    <property type="evidence" value="ECO:0007669"/>
    <property type="project" value="TreeGrafter"/>
</dbReference>
<evidence type="ECO:0000256" key="10">
    <source>
        <dbReference type="SAM" id="MobiDB-lite"/>
    </source>
</evidence>
<dbReference type="PANTHER" id="PTHR34142">
    <property type="entry name" value="ENDO-BETA-1,4-GLUCANASE A"/>
    <property type="match status" value="1"/>
</dbReference>
<dbReference type="InterPro" id="IPR001547">
    <property type="entry name" value="Glyco_hydro_5"/>
</dbReference>
<protein>
    <recommendedName>
        <fullName evidence="3">cellulase</fullName>
        <ecNumber evidence="3">3.2.1.4</ecNumber>
    </recommendedName>
</protein>
<evidence type="ECO:0000256" key="7">
    <source>
        <dbReference type="ARBA" id="ARBA00023295"/>
    </source>
</evidence>
<reference evidence="13" key="2">
    <citation type="submission" date="2023-05" db="EMBL/GenBank/DDBJ databases">
        <authorList>
            <consortium name="Lawrence Berkeley National Laboratory"/>
            <person name="Steindorff A."/>
            <person name="Hensen N."/>
            <person name="Bonometti L."/>
            <person name="Westerberg I."/>
            <person name="Brannstrom I.O."/>
            <person name="Guillou S."/>
            <person name="Cros-Aarteil S."/>
            <person name="Calhoun S."/>
            <person name="Haridas S."/>
            <person name="Kuo A."/>
            <person name="Mondo S."/>
            <person name="Pangilinan J."/>
            <person name="Riley R."/>
            <person name="Labutti K."/>
            <person name="Andreopoulos B."/>
            <person name="Lipzen A."/>
            <person name="Chen C."/>
            <person name="Yanf M."/>
            <person name="Daum C."/>
            <person name="Ng V."/>
            <person name="Clum A."/>
            <person name="Ohm R."/>
            <person name="Martin F."/>
            <person name="Silar P."/>
            <person name="Natvig D."/>
            <person name="Lalanne C."/>
            <person name="Gautier V."/>
            <person name="Ament-Velasquez S.L."/>
            <person name="Kruys A."/>
            <person name="Hutchinson M.I."/>
            <person name="Powell A.J."/>
            <person name="Barry K."/>
            <person name="Miller A.N."/>
            <person name="Grigoriev I.V."/>
            <person name="Debuchy R."/>
            <person name="Gladieux P."/>
            <person name="Thoren M.H."/>
            <person name="Johannesson H."/>
        </authorList>
    </citation>
    <scope>NUCLEOTIDE SEQUENCE</scope>
    <source>
        <strain evidence="13">CBS 141.50</strain>
    </source>
</reference>
<feature type="domain" description="CBM1" evidence="12">
    <location>
        <begin position="16"/>
        <end position="52"/>
    </location>
</feature>
<evidence type="ECO:0000256" key="9">
    <source>
        <dbReference type="RuleBase" id="RU361153"/>
    </source>
</evidence>
<keyword evidence="14" id="KW-1185">Reference proteome</keyword>
<gene>
    <name evidence="13" type="ORF">C8A04DRAFT_27352</name>
</gene>
<sequence length="388" mass="42021">MKSSFLAGLFAVGAAAQSPAWGQCGGKDWKGATTCVSGYTCTYSNDWYSQCIPGSAGPSTTLRTTTTAKPSTTTSSGPTGTSTPGKLKWVGINQSSAEFGQGTYPGIWGKTFTFPSTSSIQTLIGDGYNTFRVCFSMERLVPNQLTGSFDDGYLRNLTQVIDYITNAGATAVIDPHNYGRYYDNIITDTNAFKTFWTNLAGKFVSNSRVVFDTNNEYNTMDQTLVLNLNQAAINGIRAAGATQYIFVEGNAWTGAWSWNTTNTNMVALTDPQNKIVYEMHQYLDSDSSGTSATCVSAQIGVQRVIGATNWLRANGKVGIIGEFAGGANSVCQQAVKGLLDHLKENSDVWQGAIWWAGGPWWADYIYSFEPPSGTGYSYYNSLLKQYTV</sequence>
<dbReference type="PROSITE" id="PS00562">
    <property type="entry name" value="CBM1_1"/>
    <property type="match status" value="1"/>
</dbReference>
<evidence type="ECO:0000256" key="11">
    <source>
        <dbReference type="SAM" id="SignalP"/>
    </source>
</evidence>
<proteinExistence type="inferred from homology"/>
<dbReference type="GO" id="GO:0008810">
    <property type="term" value="F:cellulase activity"/>
    <property type="evidence" value="ECO:0007669"/>
    <property type="project" value="UniProtKB-EC"/>
</dbReference>
<dbReference type="InterPro" id="IPR035971">
    <property type="entry name" value="CBD_sf"/>
</dbReference>
<dbReference type="GeneID" id="87816879"/>
<evidence type="ECO:0000256" key="6">
    <source>
        <dbReference type="ARBA" id="ARBA00023277"/>
    </source>
</evidence>
<keyword evidence="8" id="KW-0624">Polysaccharide degradation</keyword>
<dbReference type="GO" id="GO:0005576">
    <property type="term" value="C:extracellular region"/>
    <property type="evidence" value="ECO:0007669"/>
    <property type="project" value="InterPro"/>
</dbReference>
<dbReference type="EMBL" id="MU853573">
    <property type="protein sequence ID" value="KAK4144854.1"/>
    <property type="molecule type" value="Genomic_DNA"/>
</dbReference>
<reference evidence="13" key="1">
    <citation type="journal article" date="2023" name="Mol. Phylogenet. Evol.">
        <title>Genome-scale phylogeny and comparative genomics of the fungal order Sordariales.</title>
        <authorList>
            <person name="Hensen N."/>
            <person name="Bonometti L."/>
            <person name="Westerberg I."/>
            <person name="Brannstrom I.O."/>
            <person name="Guillou S."/>
            <person name="Cros-Aarteil S."/>
            <person name="Calhoun S."/>
            <person name="Haridas S."/>
            <person name="Kuo A."/>
            <person name="Mondo S."/>
            <person name="Pangilinan J."/>
            <person name="Riley R."/>
            <person name="LaButti K."/>
            <person name="Andreopoulos B."/>
            <person name="Lipzen A."/>
            <person name="Chen C."/>
            <person name="Yan M."/>
            <person name="Daum C."/>
            <person name="Ng V."/>
            <person name="Clum A."/>
            <person name="Steindorff A."/>
            <person name="Ohm R.A."/>
            <person name="Martin F."/>
            <person name="Silar P."/>
            <person name="Natvig D.O."/>
            <person name="Lalanne C."/>
            <person name="Gautier V."/>
            <person name="Ament-Velasquez S.L."/>
            <person name="Kruys A."/>
            <person name="Hutchinson M.I."/>
            <person name="Powell A.J."/>
            <person name="Barry K."/>
            <person name="Miller A.N."/>
            <person name="Grigoriev I.V."/>
            <person name="Debuchy R."/>
            <person name="Gladieux P."/>
            <person name="Hiltunen Thoren M."/>
            <person name="Johannesson H."/>
        </authorList>
    </citation>
    <scope>NUCLEOTIDE SEQUENCE</scope>
    <source>
        <strain evidence="13">CBS 141.50</strain>
    </source>
</reference>
<dbReference type="Pfam" id="PF00734">
    <property type="entry name" value="CBM_1"/>
    <property type="match status" value="1"/>
</dbReference>
<accession>A0AAN6V4Y2</accession>
<dbReference type="GO" id="GO:0030248">
    <property type="term" value="F:cellulose binding"/>
    <property type="evidence" value="ECO:0007669"/>
    <property type="project" value="InterPro"/>
</dbReference>
<keyword evidence="5 9" id="KW-0378">Hydrolase</keyword>
<comment type="caution">
    <text evidence="13">The sequence shown here is derived from an EMBL/GenBank/DDBJ whole genome shotgun (WGS) entry which is preliminary data.</text>
</comment>
<dbReference type="RefSeq" id="XP_062638225.1">
    <property type="nucleotide sequence ID" value="XM_062780266.1"/>
</dbReference>
<evidence type="ECO:0000256" key="1">
    <source>
        <dbReference type="ARBA" id="ARBA00000966"/>
    </source>
</evidence>
<evidence type="ECO:0000313" key="13">
    <source>
        <dbReference type="EMBL" id="KAK4144854.1"/>
    </source>
</evidence>
<dbReference type="Pfam" id="PF00150">
    <property type="entry name" value="Cellulase"/>
    <property type="match status" value="1"/>
</dbReference>
<dbReference type="InterPro" id="IPR000254">
    <property type="entry name" value="CBD"/>
</dbReference>
<evidence type="ECO:0000256" key="8">
    <source>
        <dbReference type="ARBA" id="ARBA00023326"/>
    </source>
</evidence>
<dbReference type="Proteomes" id="UP001302676">
    <property type="component" value="Unassembled WGS sequence"/>
</dbReference>
<evidence type="ECO:0000256" key="3">
    <source>
        <dbReference type="ARBA" id="ARBA00012601"/>
    </source>
</evidence>
<feature type="region of interest" description="Disordered" evidence="10">
    <location>
        <begin position="61"/>
        <end position="85"/>
    </location>
</feature>
<dbReference type="InterPro" id="IPR017853">
    <property type="entry name" value="GH"/>
</dbReference>
<dbReference type="EC" id="3.2.1.4" evidence="3"/>
<comment type="similarity">
    <text evidence="2 9">Belongs to the glycosyl hydrolase 5 (cellulase A) family.</text>
</comment>
<dbReference type="AlphaFoldDB" id="A0AAN6V4Y2"/>
<comment type="catalytic activity">
    <reaction evidence="1">
        <text>Endohydrolysis of (1-&gt;4)-beta-D-glucosidic linkages in cellulose, lichenin and cereal beta-D-glucans.</text>
        <dbReference type="EC" id="3.2.1.4"/>
    </reaction>
</comment>
<dbReference type="SMART" id="SM00236">
    <property type="entry name" value="fCBD"/>
    <property type="match status" value="1"/>
</dbReference>
<feature type="chain" id="PRO_5042830437" description="cellulase" evidence="11">
    <location>
        <begin position="17"/>
        <end position="388"/>
    </location>
</feature>
<evidence type="ECO:0000256" key="5">
    <source>
        <dbReference type="ARBA" id="ARBA00022801"/>
    </source>
</evidence>
<dbReference type="SUPFAM" id="SSF57180">
    <property type="entry name" value="Cellulose-binding domain"/>
    <property type="match status" value="1"/>
</dbReference>
<dbReference type="Gene3D" id="3.20.20.80">
    <property type="entry name" value="Glycosidases"/>
    <property type="match status" value="1"/>
</dbReference>
<keyword evidence="4 11" id="KW-0732">Signal</keyword>
<dbReference type="PROSITE" id="PS51164">
    <property type="entry name" value="CBM1_2"/>
    <property type="match status" value="1"/>
</dbReference>
<feature type="signal peptide" evidence="11">
    <location>
        <begin position="1"/>
        <end position="16"/>
    </location>
</feature>
<keyword evidence="7 9" id="KW-0326">Glycosidase</keyword>
<evidence type="ECO:0000256" key="2">
    <source>
        <dbReference type="ARBA" id="ARBA00005641"/>
    </source>
</evidence>
<evidence type="ECO:0000313" key="14">
    <source>
        <dbReference type="Proteomes" id="UP001302676"/>
    </source>
</evidence>